<gene>
    <name evidence="1" type="ORF">RFULGI_LOCUS11422</name>
</gene>
<keyword evidence="2" id="KW-1185">Reference proteome</keyword>
<dbReference type="AlphaFoldDB" id="A0A9N9I4L3"/>
<dbReference type="OrthoDB" id="10492059at2759"/>
<name>A0A9N9I4L3_9GLOM</name>
<organism evidence="1 2">
    <name type="scientific">Racocetra fulgida</name>
    <dbReference type="NCBI Taxonomy" id="60492"/>
    <lineage>
        <taxon>Eukaryota</taxon>
        <taxon>Fungi</taxon>
        <taxon>Fungi incertae sedis</taxon>
        <taxon>Mucoromycota</taxon>
        <taxon>Glomeromycotina</taxon>
        <taxon>Glomeromycetes</taxon>
        <taxon>Diversisporales</taxon>
        <taxon>Gigasporaceae</taxon>
        <taxon>Racocetra</taxon>
    </lineage>
</organism>
<evidence type="ECO:0000313" key="2">
    <source>
        <dbReference type="Proteomes" id="UP000789396"/>
    </source>
</evidence>
<dbReference type="Proteomes" id="UP000789396">
    <property type="component" value="Unassembled WGS sequence"/>
</dbReference>
<evidence type="ECO:0000313" key="1">
    <source>
        <dbReference type="EMBL" id="CAG8720426.1"/>
    </source>
</evidence>
<feature type="non-terminal residue" evidence="1">
    <location>
        <position position="1"/>
    </location>
</feature>
<feature type="non-terminal residue" evidence="1">
    <location>
        <position position="49"/>
    </location>
</feature>
<comment type="caution">
    <text evidence="1">The sequence shown here is derived from an EMBL/GenBank/DDBJ whole genome shotgun (WGS) entry which is preliminary data.</text>
</comment>
<accession>A0A9N9I4L3</accession>
<reference evidence="1" key="1">
    <citation type="submission" date="2021-06" db="EMBL/GenBank/DDBJ databases">
        <authorList>
            <person name="Kallberg Y."/>
            <person name="Tangrot J."/>
            <person name="Rosling A."/>
        </authorList>
    </citation>
    <scope>NUCLEOTIDE SEQUENCE</scope>
    <source>
        <strain evidence="1">IN212</strain>
    </source>
</reference>
<sequence>FKTSIRAICPNVYKLIKSRKEFNVYKSNKFRKKSNVDHEIEYQLIAGEN</sequence>
<proteinExistence type="predicted"/>
<dbReference type="EMBL" id="CAJVPZ010024847">
    <property type="protein sequence ID" value="CAG8720426.1"/>
    <property type="molecule type" value="Genomic_DNA"/>
</dbReference>
<protein>
    <submittedName>
        <fullName evidence="1">4125_t:CDS:1</fullName>
    </submittedName>
</protein>